<protein>
    <recommendedName>
        <fullName evidence="3">[histone H3]-lysine(36) N-trimethyltransferase</fullName>
        <ecNumber evidence="3">2.1.1.359</ecNumber>
    </recommendedName>
    <alternativeName>
        <fullName evidence="11">SET domain-containing protein 2</fullName>
    </alternativeName>
</protein>
<dbReference type="SUPFAM" id="SSF82199">
    <property type="entry name" value="SET domain"/>
    <property type="match status" value="1"/>
</dbReference>
<dbReference type="GO" id="GO:0140955">
    <property type="term" value="F:histone H3K36 trimethyltransferase activity"/>
    <property type="evidence" value="ECO:0007669"/>
    <property type="project" value="UniProtKB-EC"/>
</dbReference>
<dbReference type="SMART" id="SM00570">
    <property type="entry name" value="AWS"/>
    <property type="match status" value="1"/>
</dbReference>
<evidence type="ECO:0000256" key="9">
    <source>
        <dbReference type="ARBA" id="ARBA00023163"/>
    </source>
</evidence>
<feature type="domain" description="AWS" evidence="17">
    <location>
        <begin position="78"/>
        <end position="133"/>
    </location>
</feature>
<dbReference type="Pfam" id="PF17907">
    <property type="entry name" value="AWS"/>
    <property type="match status" value="1"/>
</dbReference>
<dbReference type="EMBL" id="PJQM01003023">
    <property type="protein sequence ID" value="RCH91247.1"/>
    <property type="molecule type" value="Genomic_DNA"/>
</dbReference>
<dbReference type="SUPFAM" id="SSF51045">
    <property type="entry name" value="WW domain"/>
    <property type="match status" value="1"/>
</dbReference>
<dbReference type="SMART" id="SM00317">
    <property type="entry name" value="SET"/>
    <property type="match status" value="1"/>
</dbReference>
<keyword evidence="5 18" id="KW-0489">Methyltransferase</keyword>
<dbReference type="STRING" id="4846.A0A367JMU1"/>
<feature type="compositionally biased region" description="Acidic residues" evidence="13">
    <location>
        <begin position="37"/>
        <end position="46"/>
    </location>
</feature>
<dbReference type="InterPro" id="IPR001214">
    <property type="entry name" value="SET_dom"/>
</dbReference>
<accession>A0A367JMU1</accession>
<dbReference type="InterPro" id="IPR035441">
    <property type="entry name" value="TFIIS/LEDGF_dom_sf"/>
</dbReference>
<dbReference type="PROSITE" id="PS51215">
    <property type="entry name" value="AWS"/>
    <property type="match status" value="1"/>
</dbReference>
<organism evidence="18 19">
    <name type="scientific">Rhizopus stolonifer</name>
    <name type="common">Rhizopus nigricans</name>
    <dbReference type="NCBI Taxonomy" id="4846"/>
    <lineage>
        <taxon>Eukaryota</taxon>
        <taxon>Fungi</taxon>
        <taxon>Fungi incertae sedis</taxon>
        <taxon>Mucoromycota</taxon>
        <taxon>Mucoromycotina</taxon>
        <taxon>Mucoromycetes</taxon>
        <taxon>Mucorales</taxon>
        <taxon>Mucorineae</taxon>
        <taxon>Rhizopodaceae</taxon>
        <taxon>Rhizopus</taxon>
    </lineage>
</organism>
<dbReference type="EC" id="2.1.1.359" evidence="3"/>
<dbReference type="Gene3D" id="1.10.1740.100">
    <property type="entry name" value="Set2, Rpb1 interacting domain"/>
    <property type="match status" value="1"/>
</dbReference>
<dbReference type="GO" id="GO:0032259">
    <property type="term" value="P:methylation"/>
    <property type="evidence" value="ECO:0007669"/>
    <property type="project" value="UniProtKB-KW"/>
</dbReference>
<evidence type="ECO:0000259" key="16">
    <source>
        <dbReference type="PROSITE" id="PS50868"/>
    </source>
</evidence>
<dbReference type="Gene3D" id="1.20.930.10">
    <property type="entry name" value="Conserved domain common to transcription factors TFIIS, elongin A, CRSP70"/>
    <property type="match status" value="1"/>
</dbReference>
<dbReference type="PANTHER" id="PTHR46711">
    <property type="entry name" value="HISTONE-LYSINE N-METHYLTRANSFERASE SETD2"/>
    <property type="match status" value="1"/>
</dbReference>
<evidence type="ECO:0000256" key="10">
    <source>
        <dbReference type="ARBA" id="ARBA00023242"/>
    </source>
</evidence>
<keyword evidence="10" id="KW-0539">Nucleus</keyword>
<dbReference type="Proteomes" id="UP000253551">
    <property type="component" value="Unassembled WGS sequence"/>
</dbReference>
<dbReference type="GO" id="GO:0005694">
    <property type="term" value="C:chromosome"/>
    <property type="evidence" value="ECO:0007669"/>
    <property type="project" value="UniProtKB-SubCell"/>
</dbReference>
<dbReference type="InterPro" id="IPR013257">
    <property type="entry name" value="SRI"/>
</dbReference>
<evidence type="ECO:0000256" key="13">
    <source>
        <dbReference type="SAM" id="MobiDB-lite"/>
    </source>
</evidence>
<evidence type="ECO:0000256" key="4">
    <source>
        <dbReference type="ARBA" id="ARBA00022454"/>
    </source>
</evidence>
<keyword evidence="6 18" id="KW-0808">Transferase</keyword>
<proteinExistence type="predicted"/>
<feature type="domain" description="WW" evidence="14">
    <location>
        <begin position="625"/>
        <end position="658"/>
    </location>
</feature>
<feature type="compositionally biased region" description="Basic and acidic residues" evidence="13">
    <location>
        <begin position="21"/>
        <end position="36"/>
    </location>
</feature>
<evidence type="ECO:0000259" key="15">
    <source>
        <dbReference type="PROSITE" id="PS50280"/>
    </source>
</evidence>
<evidence type="ECO:0000259" key="17">
    <source>
        <dbReference type="PROSITE" id="PS51215"/>
    </source>
</evidence>
<dbReference type="InterPro" id="IPR044437">
    <property type="entry name" value="SETD2/Set2_SET"/>
</dbReference>
<dbReference type="GO" id="GO:0006355">
    <property type="term" value="P:regulation of DNA-templated transcription"/>
    <property type="evidence" value="ECO:0007669"/>
    <property type="project" value="InterPro"/>
</dbReference>
<dbReference type="PANTHER" id="PTHR46711:SF1">
    <property type="entry name" value="HISTONE-LYSINE N-METHYLTRANSFERASE SETD2"/>
    <property type="match status" value="1"/>
</dbReference>
<evidence type="ECO:0000256" key="5">
    <source>
        <dbReference type="ARBA" id="ARBA00022603"/>
    </source>
</evidence>
<evidence type="ECO:0000256" key="3">
    <source>
        <dbReference type="ARBA" id="ARBA00012178"/>
    </source>
</evidence>
<feature type="compositionally biased region" description="Polar residues" evidence="13">
    <location>
        <begin position="847"/>
        <end position="864"/>
    </location>
</feature>
<reference evidence="18 19" key="1">
    <citation type="journal article" date="2018" name="G3 (Bethesda)">
        <title>Phylogenetic and Phylogenomic Definition of Rhizopus Species.</title>
        <authorList>
            <person name="Gryganskyi A.P."/>
            <person name="Golan J."/>
            <person name="Dolatabadi S."/>
            <person name="Mondo S."/>
            <person name="Robb S."/>
            <person name="Idnurm A."/>
            <person name="Muszewska A."/>
            <person name="Steczkiewicz K."/>
            <person name="Masonjones S."/>
            <person name="Liao H.L."/>
            <person name="Gajdeczka M.T."/>
            <person name="Anike F."/>
            <person name="Vuek A."/>
            <person name="Anishchenko I.M."/>
            <person name="Voigt K."/>
            <person name="de Hoog G.S."/>
            <person name="Smith M.E."/>
            <person name="Heitman J."/>
            <person name="Vilgalys R."/>
            <person name="Stajich J.E."/>
        </authorList>
    </citation>
    <scope>NUCLEOTIDE SEQUENCE [LARGE SCALE GENOMIC DNA]</scope>
    <source>
        <strain evidence="18 19">LSU 92-RS-03</strain>
    </source>
</reference>
<dbReference type="Pfam" id="PF00856">
    <property type="entry name" value="SET"/>
    <property type="match status" value="1"/>
</dbReference>
<feature type="compositionally biased region" description="Polar residues" evidence="13">
    <location>
        <begin position="279"/>
        <end position="294"/>
    </location>
</feature>
<evidence type="ECO:0000313" key="19">
    <source>
        <dbReference type="Proteomes" id="UP000253551"/>
    </source>
</evidence>
<evidence type="ECO:0000256" key="11">
    <source>
        <dbReference type="ARBA" id="ARBA00030091"/>
    </source>
</evidence>
<dbReference type="PROSITE" id="PS50868">
    <property type="entry name" value="POST_SET"/>
    <property type="match status" value="1"/>
</dbReference>
<dbReference type="InterPro" id="IPR042294">
    <property type="entry name" value="SETD2_animal"/>
</dbReference>
<dbReference type="InterPro" id="IPR001202">
    <property type="entry name" value="WW_dom"/>
</dbReference>
<keyword evidence="8" id="KW-0805">Transcription regulation</keyword>
<keyword evidence="4" id="KW-0158">Chromosome</keyword>
<dbReference type="OrthoDB" id="422362at2759"/>
<feature type="region of interest" description="Disordered" evidence="13">
    <location>
        <begin position="17"/>
        <end position="51"/>
    </location>
</feature>
<dbReference type="PROSITE" id="PS50020">
    <property type="entry name" value="WW_DOMAIN_2"/>
    <property type="match status" value="1"/>
</dbReference>
<feature type="region of interest" description="Disordered" evidence="13">
    <location>
        <begin position="974"/>
        <end position="1021"/>
    </location>
</feature>
<dbReference type="CDD" id="cd00201">
    <property type="entry name" value="WW"/>
    <property type="match status" value="1"/>
</dbReference>
<feature type="domain" description="SET" evidence="15">
    <location>
        <begin position="135"/>
        <end position="252"/>
    </location>
</feature>
<sequence length="1021" mass="116883">MELATFKRLSLDSSVAGMHRSFQDEKDRDFENSRFDENEEQSEEESQLPSATADAMETYFNIAENIYCGSATGKSIAEESMPCECKYQPEIDEPDAACGDDNNCINRMMFMECTVEDCSCGRYCRNRRFQLKQYARVDVIRTDKKGFGLRALTDLSSNAFIMEYIGEVIPNQEFIRRTKQYETSGLEHYYFMTLKTDEIIDATKKGCLARFINHSCNPNCVTQKWVVGKNMRIGIFTNRSIKAGEELTFDYKFERYGAQAQVCYCGESVCKGFIGGSSKSNNSPRGKAASSNRILVNEDDDDDDDDDRKQSDSDIEEAVTLTQKRMLRKMNRRKDSQPLQNPDEVKSFVKRMLDSVGKSHLVMRLLHRLELTDKDTSLGREIFRRFIRLHGLKMLKFWLGEWKNDREIVTRVLHVLAQLPLSNKNVLEDCKMFEIVGKFIDDEDKNISELAGRLISDWEQLKSVYRIPKRNVIEPPEPSGVESMGDGAVHIEETSKESQLAEQLNSSREFFDPDDDYFEHLSLNADMNEIQWKIEYPPRSVVPTAPRAMIDACIKNGFYGYGRPRTHLSTSRHHNTTYDADQVLFQNPNPYNPHYRIKSGESFTQANDNHSMDSASVISNASQLKRLPLNWKFAYAEDGAIYYYHRITGKTQWTFPEEKSSSIEGVNQTDLESLVEKAIQGTEKKRTEHIKNENSLVPIASRMDTKSPHFPTSLNRRGSVEIDNTLNENELKKAVGKIVIKHLSSKPKDLWNGDKHMFKDLARKITHHIVDREIKSSRKIQSINSSIRLKIEKFIDTHGVDLVSKLGRKRKRQPLPVIKDMKQVLVDSPRSITSEDTNKYSKEAFSPSASPTNNTIASENGNEWQTEHADSPPPTKKKISVKIDAFANLLSASSQSLTNLGKTIKSDDVLVENNEMMEDSRSLEKSPQENNDSYYQSREGSPTDKSKIVEESLREYVRPGYVKVLSSGTYRYVSPSSAPSYYRNNRYYPGRKPSPYFHRNSASSSRRGSLSDDDLGRRRRN</sequence>
<keyword evidence="7" id="KW-0949">S-adenosyl-L-methionine</keyword>
<name>A0A367JMU1_RHIST</name>
<evidence type="ECO:0000256" key="12">
    <source>
        <dbReference type="ARBA" id="ARBA00047545"/>
    </source>
</evidence>
<dbReference type="InterPro" id="IPR003616">
    <property type="entry name" value="Post-SET_dom"/>
</dbReference>
<comment type="subcellular location">
    <subcellularLocation>
        <location evidence="2">Chromosome</location>
    </subcellularLocation>
    <subcellularLocation>
        <location evidence="1">Nucleus</location>
    </subcellularLocation>
</comment>
<dbReference type="InterPro" id="IPR006560">
    <property type="entry name" value="AWS_dom"/>
</dbReference>
<evidence type="ECO:0000313" key="18">
    <source>
        <dbReference type="EMBL" id="RCH91247.1"/>
    </source>
</evidence>
<comment type="caution">
    <text evidence="18">The sequence shown here is derived from an EMBL/GenBank/DDBJ whole genome shotgun (WGS) entry which is preliminary data.</text>
</comment>
<dbReference type="GO" id="GO:0005634">
    <property type="term" value="C:nucleus"/>
    <property type="evidence" value="ECO:0007669"/>
    <property type="project" value="UniProtKB-SubCell"/>
</dbReference>
<gene>
    <name evidence="18" type="primary">SET2_1</name>
    <name evidence="18" type="ORF">CU098_001112</name>
</gene>
<keyword evidence="19" id="KW-1185">Reference proteome</keyword>
<feature type="region of interest" description="Disordered" evidence="13">
    <location>
        <begin position="829"/>
        <end position="877"/>
    </location>
</feature>
<feature type="region of interest" description="Disordered" evidence="13">
    <location>
        <begin position="917"/>
        <end position="947"/>
    </location>
</feature>
<evidence type="ECO:0000256" key="1">
    <source>
        <dbReference type="ARBA" id="ARBA00004123"/>
    </source>
</evidence>
<keyword evidence="9" id="KW-0804">Transcription</keyword>
<evidence type="ECO:0000259" key="14">
    <source>
        <dbReference type="PROSITE" id="PS50020"/>
    </source>
</evidence>
<dbReference type="CDD" id="cd19172">
    <property type="entry name" value="SET_SETD2"/>
    <property type="match status" value="1"/>
</dbReference>
<dbReference type="AlphaFoldDB" id="A0A367JMU1"/>
<evidence type="ECO:0000256" key="8">
    <source>
        <dbReference type="ARBA" id="ARBA00023015"/>
    </source>
</evidence>
<dbReference type="InterPro" id="IPR036020">
    <property type="entry name" value="WW_dom_sf"/>
</dbReference>
<dbReference type="SMART" id="SM00456">
    <property type="entry name" value="WW"/>
    <property type="match status" value="1"/>
</dbReference>
<feature type="domain" description="Post-SET" evidence="16">
    <location>
        <begin position="259"/>
        <end position="275"/>
    </location>
</feature>
<dbReference type="PROSITE" id="PS01159">
    <property type="entry name" value="WW_DOMAIN_1"/>
    <property type="match status" value="1"/>
</dbReference>
<dbReference type="SUPFAM" id="SSF47676">
    <property type="entry name" value="Conserved domain common to transcription factors TFIIS, elongin A, CRSP70"/>
    <property type="match status" value="1"/>
</dbReference>
<feature type="compositionally biased region" description="Acidic residues" evidence="13">
    <location>
        <begin position="297"/>
        <end position="306"/>
    </location>
</feature>
<dbReference type="Gene3D" id="2.170.270.10">
    <property type="entry name" value="SET domain"/>
    <property type="match status" value="1"/>
</dbReference>
<dbReference type="Pfam" id="PF08236">
    <property type="entry name" value="SRI"/>
    <property type="match status" value="1"/>
</dbReference>
<feature type="compositionally biased region" description="Polar residues" evidence="13">
    <location>
        <begin position="974"/>
        <end position="983"/>
    </location>
</feature>
<dbReference type="Gene3D" id="2.20.70.10">
    <property type="match status" value="1"/>
</dbReference>
<dbReference type="InterPro" id="IPR038190">
    <property type="entry name" value="SRI_sf"/>
</dbReference>
<evidence type="ECO:0000256" key="6">
    <source>
        <dbReference type="ARBA" id="ARBA00022679"/>
    </source>
</evidence>
<evidence type="ECO:0000256" key="7">
    <source>
        <dbReference type="ARBA" id="ARBA00022691"/>
    </source>
</evidence>
<feature type="compositionally biased region" description="Basic and acidic residues" evidence="13">
    <location>
        <begin position="918"/>
        <end position="927"/>
    </location>
</feature>
<comment type="catalytic activity">
    <reaction evidence="12">
        <text>L-lysyl(36)-[histone H3] + 3 S-adenosyl-L-methionine = N(6),N(6),N(6)-trimethyl-L-lysyl(36)-[histone H3] + 3 S-adenosyl-L-homocysteine + 3 H(+)</text>
        <dbReference type="Rhea" id="RHEA:60324"/>
        <dbReference type="Rhea" id="RHEA-COMP:9785"/>
        <dbReference type="Rhea" id="RHEA-COMP:15536"/>
        <dbReference type="ChEBI" id="CHEBI:15378"/>
        <dbReference type="ChEBI" id="CHEBI:29969"/>
        <dbReference type="ChEBI" id="CHEBI:57856"/>
        <dbReference type="ChEBI" id="CHEBI:59789"/>
        <dbReference type="ChEBI" id="CHEBI:61961"/>
        <dbReference type="EC" id="2.1.1.359"/>
    </reaction>
</comment>
<evidence type="ECO:0000256" key="2">
    <source>
        <dbReference type="ARBA" id="ARBA00004286"/>
    </source>
</evidence>
<dbReference type="Pfam" id="PF00397">
    <property type="entry name" value="WW"/>
    <property type="match status" value="1"/>
</dbReference>
<feature type="region of interest" description="Disordered" evidence="13">
    <location>
        <begin position="279"/>
        <end position="315"/>
    </location>
</feature>
<dbReference type="PROSITE" id="PS50280">
    <property type="entry name" value="SET"/>
    <property type="match status" value="1"/>
</dbReference>
<dbReference type="InterPro" id="IPR046341">
    <property type="entry name" value="SET_dom_sf"/>
</dbReference>
<feature type="compositionally biased region" description="Polar residues" evidence="13">
    <location>
        <begin position="928"/>
        <end position="940"/>
    </location>
</feature>